<dbReference type="GO" id="GO:0004022">
    <property type="term" value="F:alcohol dehydrogenase (NAD+) activity"/>
    <property type="evidence" value="ECO:0007669"/>
    <property type="project" value="UniProtKB-EC"/>
</dbReference>
<proteinExistence type="inferred from homology"/>
<sequence>MSGLAESLAAAPVADIAFTAPARSLIGRGAKDQVAALVREMGQSVLLLRSASVAWADALRAELETLGLSVTVVTARGEPTADQVRDGVTQARAAGADCVVSVGGGAVIDLGKAISGLCPSEGDVMDHLGLGDGAAPKLATPLPFVAIPTTSGTGAEATRNAVIGVPEQGLKISLRDPRLVPDLAVVDASLTDGLPKDLTLATGLDALTQLIESYLSNRANPVTDALARGMIAAAAAALRLLMAGEDAVARDTMAKASYLSGLALANSGLGIVHGLAAVIGSRGGAHGAICGRLLPAALTVNRAALARAGMSVARCDEVDRWLRDGFGTSPRAFIDAQGLASLAELHCAAPLWDDMAQRALTASSTQANPVRLSFSDVRRILEISGEAAD</sequence>
<comment type="cofactor">
    <cofactor evidence="1">
        <name>Fe cation</name>
        <dbReference type="ChEBI" id="CHEBI:24875"/>
    </cofactor>
</comment>
<dbReference type="Gene3D" id="3.40.50.1970">
    <property type="match status" value="1"/>
</dbReference>
<comment type="similarity">
    <text evidence="2">Belongs to the iron-containing alcohol dehydrogenase family.</text>
</comment>
<accession>A0A1I3VJW4</accession>
<dbReference type="EMBL" id="FORH01000007">
    <property type="protein sequence ID" value="SFJ95658.1"/>
    <property type="molecule type" value="Genomic_DNA"/>
</dbReference>
<dbReference type="RefSeq" id="WP_177213194.1">
    <property type="nucleotide sequence ID" value="NZ_FORH01000007.1"/>
</dbReference>
<dbReference type="InterPro" id="IPR001670">
    <property type="entry name" value="ADH_Fe/GldA"/>
</dbReference>
<dbReference type="PROSITE" id="PS00913">
    <property type="entry name" value="ADH_IRON_1"/>
    <property type="match status" value="1"/>
</dbReference>
<dbReference type="PANTHER" id="PTHR11496">
    <property type="entry name" value="ALCOHOL DEHYDROGENASE"/>
    <property type="match status" value="1"/>
</dbReference>
<dbReference type="PANTHER" id="PTHR11496:SF102">
    <property type="entry name" value="ALCOHOL DEHYDROGENASE 4"/>
    <property type="match status" value="1"/>
</dbReference>
<feature type="domain" description="Fe-containing alcohol dehydrogenase-like C-terminal" evidence="7">
    <location>
        <begin position="199"/>
        <end position="382"/>
    </location>
</feature>
<evidence type="ECO:0000313" key="8">
    <source>
        <dbReference type="EMBL" id="SFJ95658.1"/>
    </source>
</evidence>
<gene>
    <name evidence="8" type="ORF">SAMN04487991_3409</name>
</gene>
<evidence type="ECO:0000313" key="9">
    <source>
        <dbReference type="Proteomes" id="UP000199630"/>
    </source>
</evidence>
<evidence type="ECO:0000256" key="2">
    <source>
        <dbReference type="ARBA" id="ARBA00007358"/>
    </source>
</evidence>
<dbReference type="InterPro" id="IPR018211">
    <property type="entry name" value="ADH_Fe_CS"/>
</dbReference>
<evidence type="ECO:0000259" key="6">
    <source>
        <dbReference type="Pfam" id="PF00465"/>
    </source>
</evidence>
<evidence type="ECO:0000256" key="3">
    <source>
        <dbReference type="ARBA" id="ARBA00023002"/>
    </source>
</evidence>
<feature type="domain" description="Alcohol dehydrogenase iron-type/glycerol dehydrogenase GldA" evidence="6">
    <location>
        <begin position="21"/>
        <end position="187"/>
    </location>
</feature>
<keyword evidence="3" id="KW-0560">Oxidoreductase</keyword>
<name>A0A1I3VJW4_9RHOB</name>
<dbReference type="FunFam" id="3.40.50.1970:FF:000003">
    <property type="entry name" value="Alcohol dehydrogenase, iron-containing"/>
    <property type="match status" value="1"/>
</dbReference>
<dbReference type="STRING" id="588602.SAMN04487991_3409"/>
<dbReference type="AlphaFoldDB" id="A0A1I3VJW4"/>
<reference evidence="9" key="1">
    <citation type="submission" date="2016-10" db="EMBL/GenBank/DDBJ databases">
        <authorList>
            <person name="Varghese N."/>
            <person name="Submissions S."/>
        </authorList>
    </citation>
    <scope>NUCLEOTIDE SEQUENCE [LARGE SCALE GENOMIC DNA]</scope>
    <source>
        <strain evidence="9">DSM 26471</strain>
    </source>
</reference>
<dbReference type="Gene3D" id="1.20.1090.10">
    <property type="entry name" value="Dehydroquinate synthase-like - alpha domain"/>
    <property type="match status" value="1"/>
</dbReference>
<dbReference type="InterPro" id="IPR039697">
    <property type="entry name" value="Alcohol_dehydrogenase_Fe"/>
</dbReference>
<evidence type="ECO:0000256" key="4">
    <source>
        <dbReference type="ARBA" id="ARBA00023027"/>
    </source>
</evidence>
<evidence type="ECO:0000256" key="5">
    <source>
        <dbReference type="ARBA" id="ARBA00049243"/>
    </source>
</evidence>
<dbReference type="GO" id="GO:0046872">
    <property type="term" value="F:metal ion binding"/>
    <property type="evidence" value="ECO:0007669"/>
    <property type="project" value="InterPro"/>
</dbReference>
<keyword evidence="4" id="KW-0520">NAD</keyword>
<evidence type="ECO:0000256" key="1">
    <source>
        <dbReference type="ARBA" id="ARBA00001962"/>
    </source>
</evidence>
<evidence type="ECO:0000259" key="7">
    <source>
        <dbReference type="Pfam" id="PF25137"/>
    </source>
</evidence>
<dbReference type="Proteomes" id="UP000199630">
    <property type="component" value="Unassembled WGS sequence"/>
</dbReference>
<organism evidence="8 9">
    <name type="scientific">Celeribacter neptunius</name>
    <dbReference type="NCBI Taxonomy" id="588602"/>
    <lineage>
        <taxon>Bacteria</taxon>
        <taxon>Pseudomonadati</taxon>
        <taxon>Pseudomonadota</taxon>
        <taxon>Alphaproteobacteria</taxon>
        <taxon>Rhodobacterales</taxon>
        <taxon>Roseobacteraceae</taxon>
        <taxon>Celeribacter</taxon>
    </lineage>
</organism>
<protein>
    <submittedName>
        <fullName evidence="8">Uncharacterized protein</fullName>
    </submittedName>
</protein>
<comment type="catalytic activity">
    <reaction evidence="5">
        <text>a primary alcohol + NAD(+) = an aldehyde + NADH + H(+)</text>
        <dbReference type="Rhea" id="RHEA:10736"/>
        <dbReference type="ChEBI" id="CHEBI:15378"/>
        <dbReference type="ChEBI" id="CHEBI:15734"/>
        <dbReference type="ChEBI" id="CHEBI:17478"/>
        <dbReference type="ChEBI" id="CHEBI:57540"/>
        <dbReference type="ChEBI" id="CHEBI:57945"/>
        <dbReference type="EC" id="1.1.1.1"/>
    </reaction>
</comment>
<dbReference type="Pfam" id="PF25137">
    <property type="entry name" value="ADH_Fe_C"/>
    <property type="match status" value="1"/>
</dbReference>
<dbReference type="SUPFAM" id="SSF56796">
    <property type="entry name" value="Dehydroquinate synthase-like"/>
    <property type="match status" value="1"/>
</dbReference>
<keyword evidence="9" id="KW-1185">Reference proteome</keyword>
<dbReference type="InterPro" id="IPR056798">
    <property type="entry name" value="ADH_Fe_C"/>
</dbReference>
<dbReference type="Pfam" id="PF00465">
    <property type="entry name" value="Fe-ADH"/>
    <property type="match status" value="1"/>
</dbReference>